<organism evidence="1 2">
    <name type="scientific">Colletotrichum orbiculare (strain 104-T / ATCC 96160 / CBS 514.97 / LARS 414 / MAFF 240422)</name>
    <name type="common">Cucumber anthracnose fungus</name>
    <name type="synonym">Colletotrichum lagenarium</name>
    <dbReference type="NCBI Taxonomy" id="1213857"/>
    <lineage>
        <taxon>Eukaryota</taxon>
        <taxon>Fungi</taxon>
        <taxon>Dikarya</taxon>
        <taxon>Ascomycota</taxon>
        <taxon>Pezizomycotina</taxon>
        <taxon>Sordariomycetes</taxon>
        <taxon>Hypocreomycetidae</taxon>
        <taxon>Glomerellales</taxon>
        <taxon>Glomerellaceae</taxon>
        <taxon>Colletotrichum</taxon>
        <taxon>Colletotrichum orbiculare species complex</taxon>
    </lineage>
</organism>
<evidence type="ECO:0000313" key="2">
    <source>
        <dbReference type="Proteomes" id="UP000014480"/>
    </source>
</evidence>
<evidence type="ECO:0000313" key="1">
    <source>
        <dbReference type="EMBL" id="TDZ26378.1"/>
    </source>
</evidence>
<dbReference type="OrthoDB" id="5227623at2759"/>
<dbReference type="Proteomes" id="UP000014480">
    <property type="component" value="Unassembled WGS sequence"/>
</dbReference>
<comment type="caution">
    <text evidence="1">The sequence shown here is derived from an EMBL/GenBank/DDBJ whole genome shotgun (WGS) entry which is preliminary data.</text>
</comment>
<reference evidence="2" key="1">
    <citation type="journal article" date="2013" name="New Phytol.">
        <title>Comparative genomic and transcriptomic analyses reveal the hemibiotrophic stage shift of Colletotrichum fungi.</title>
        <authorList>
            <person name="Gan P."/>
            <person name="Ikeda K."/>
            <person name="Irieda H."/>
            <person name="Narusaka M."/>
            <person name="O'Connell R.J."/>
            <person name="Narusaka Y."/>
            <person name="Takano Y."/>
            <person name="Kubo Y."/>
            <person name="Shirasu K."/>
        </authorList>
    </citation>
    <scope>NUCLEOTIDE SEQUENCE [LARGE SCALE GENOMIC DNA]</scope>
    <source>
        <strain evidence="2">104-T / ATCC 96160 / CBS 514.97 / LARS 414 / MAFF 240422</strain>
    </source>
</reference>
<keyword evidence="2" id="KW-1185">Reference proteome</keyword>
<protein>
    <submittedName>
        <fullName evidence="1">Uncharacterized protein</fullName>
    </submittedName>
</protein>
<dbReference type="AlphaFoldDB" id="A0A484G8D8"/>
<name>A0A484G8D8_COLOR</name>
<dbReference type="EMBL" id="AMCV02000001">
    <property type="protein sequence ID" value="TDZ26378.1"/>
    <property type="molecule type" value="Genomic_DNA"/>
</dbReference>
<proteinExistence type="predicted"/>
<accession>A0A484G8D8</accession>
<reference evidence="2" key="2">
    <citation type="journal article" date="2019" name="Mol. Plant Microbe Interact.">
        <title>Genome sequence resources for four phytopathogenic fungi from the Colletotrichum orbiculare species complex.</title>
        <authorList>
            <person name="Gan P."/>
            <person name="Tsushima A."/>
            <person name="Narusaka M."/>
            <person name="Narusaka Y."/>
            <person name="Takano Y."/>
            <person name="Kubo Y."/>
            <person name="Shirasu K."/>
        </authorList>
    </citation>
    <scope>GENOME REANNOTATION</scope>
    <source>
        <strain evidence="2">104-T / ATCC 96160 / CBS 514.97 / LARS 414 / MAFF 240422</strain>
    </source>
</reference>
<gene>
    <name evidence="1" type="ORF">Cob_v001292</name>
</gene>
<sequence>MPVIDMRTIGEGAVEVGAVLMKRGVDHTVLETLAVAGVSSLSGRTIFILIANAGWIFAPQRVCERNDFNDPITCPGRERASPRRMEPFRSPIPLIQYRIPDGQGGGAGMPRAPN</sequence>